<name>A0ABS9IW92_9ACTN</name>
<dbReference type="RefSeq" id="WP_236999059.1">
    <property type="nucleotide sequence ID" value="NZ_JAKKOR010000011.1"/>
</dbReference>
<dbReference type="Pfam" id="PF01126">
    <property type="entry name" value="Heme_oxygenase"/>
    <property type="match status" value="1"/>
</dbReference>
<dbReference type="CDD" id="cd19165">
    <property type="entry name" value="HemeO"/>
    <property type="match status" value="1"/>
</dbReference>
<dbReference type="InterPro" id="IPR002051">
    <property type="entry name" value="Haem_Oase"/>
</dbReference>
<protein>
    <submittedName>
        <fullName evidence="4">Biliverdin-producing heme oxygenase</fullName>
    </submittedName>
</protein>
<comment type="caution">
    <text evidence="4">The sequence shown here is derived from an EMBL/GenBank/DDBJ whole genome shotgun (WGS) entry which is preliminary data.</text>
</comment>
<dbReference type="PANTHER" id="PTHR10720">
    <property type="entry name" value="HEME OXYGENASE"/>
    <property type="match status" value="1"/>
</dbReference>
<dbReference type="Gene3D" id="1.20.910.10">
    <property type="entry name" value="Heme oxygenase-like"/>
    <property type="match status" value="1"/>
</dbReference>
<evidence type="ECO:0000313" key="5">
    <source>
        <dbReference type="Proteomes" id="UP001200110"/>
    </source>
</evidence>
<keyword evidence="1" id="KW-0349">Heme</keyword>
<reference evidence="4 5" key="1">
    <citation type="submission" date="2022-01" db="EMBL/GenBank/DDBJ databases">
        <authorList>
            <person name="Huang Y."/>
        </authorList>
    </citation>
    <scope>NUCLEOTIDE SEQUENCE [LARGE SCALE GENOMIC DNA]</scope>
    <source>
        <strain evidence="4 5">HY366</strain>
    </source>
</reference>
<dbReference type="EMBL" id="JAKKOR010000011">
    <property type="protein sequence ID" value="MCF8589837.1"/>
    <property type="molecule type" value="Genomic_DNA"/>
</dbReference>
<dbReference type="InterPro" id="IPR016084">
    <property type="entry name" value="Haem_Oase-like_multi-hlx"/>
</dbReference>
<dbReference type="SUPFAM" id="SSF48613">
    <property type="entry name" value="Heme oxygenase-like"/>
    <property type="match status" value="1"/>
</dbReference>
<keyword evidence="5" id="KW-1185">Reference proteome</keyword>
<evidence type="ECO:0000256" key="1">
    <source>
        <dbReference type="ARBA" id="ARBA00022617"/>
    </source>
</evidence>
<keyword evidence="3" id="KW-0408">Iron</keyword>
<evidence type="ECO:0000256" key="2">
    <source>
        <dbReference type="ARBA" id="ARBA00022723"/>
    </source>
</evidence>
<dbReference type="PIRSF" id="PIRSF000343">
    <property type="entry name" value="Haem_Oase"/>
    <property type="match status" value="1"/>
</dbReference>
<keyword evidence="2" id="KW-0479">Metal-binding</keyword>
<accession>A0ABS9IW92</accession>
<dbReference type="PANTHER" id="PTHR10720:SF0">
    <property type="entry name" value="HEME OXYGENASE"/>
    <property type="match status" value="1"/>
</dbReference>
<evidence type="ECO:0000256" key="3">
    <source>
        <dbReference type="ARBA" id="ARBA00023004"/>
    </source>
</evidence>
<sequence>MTTATPARTAPEDTLSAAMKKGSAIEHEQAEGSAFMSALLDGRMDADGYIAYLQRLRLVYEALESVATTLVDDPIASPIIDPALDRLATIDADLAHWAPGGAPAFSSPVATAYAERITESTWSGAFVAHHYTRYLGDLSGGQAIGRILDRSFHLDGAGISFYAFDEVGKVKPYKDRYRDRLDAIGATLSAADRDRLVDEVRLAFGFNQSLFAELSELHPGR</sequence>
<organism evidence="4 5">
    <name type="scientific">Gordonia liuliyuniae</name>
    <dbReference type="NCBI Taxonomy" id="2911517"/>
    <lineage>
        <taxon>Bacteria</taxon>
        <taxon>Bacillati</taxon>
        <taxon>Actinomycetota</taxon>
        <taxon>Actinomycetes</taxon>
        <taxon>Mycobacteriales</taxon>
        <taxon>Gordoniaceae</taxon>
        <taxon>Gordonia</taxon>
    </lineage>
</organism>
<dbReference type="Proteomes" id="UP001200110">
    <property type="component" value="Unassembled WGS sequence"/>
</dbReference>
<gene>
    <name evidence="4" type="ORF">L5G33_15355</name>
</gene>
<dbReference type="PRINTS" id="PR00088">
    <property type="entry name" value="HAEMOXYGNASE"/>
</dbReference>
<proteinExistence type="predicted"/>
<evidence type="ECO:0000313" key="4">
    <source>
        <dbReference type="EMBL" id="MCF8589837.1"/>
    </source>
</evidence>
<dbReference type="InterPro" id="IPR016053">
    <property type="entry name" value="Haem_Oase-like"/>
</dbReference>